<dbReference type="KEGG" id="sfic:EIZ62_18540"/>
<keyword evidence="3" id="KW-1185">Reference proteome</keyword>
<feature type="region of interest" description="Disordered" evidence="1">
    <location>
        <begin position="1"/>
        <end position="118"/>
    </location>
</feature>
<proteinExistence type="predicted"/>
<dbReference type="Proteomes" id="UP000422572">
    <property type="component" value="Chromosome"/>
</dbReference>
<protein>
    <submittedName>
        <fullName evidence="2">Uncharacterized protein</fullName>
    </submittedName>
</protein>
<feature type="compositionally biased region" description="Low complexity" evidence="1">
    <location>
        <begin position="66"/>
        <end position="93"/>
    </location>
</feature>
<organism evidence="2 3">
    <name type="scientific">Streptomyces ficellus</name>
    <dbReference type="NCBI Taxonomy" id="1977088"/>
    <lineage>
        <taxon>Bacteria</taxon>
        <taxon>Bacillati</taxon>
        <taxon>Actinomycetota</taxon>
        <taxon>Actinomycetes</taxon>
        <taxon>Kitasatosporales</taxon>
        <taxon>Streptomycetaceae</taxon>
        <taxon>Streptomyces</taxon>
    </lineage>
</organism>
<evidence type="ECO:0000313" key="2">
    <source>
        <dbReference type="EMBL" id="QGV80008.1"/>
    </source>
</evidence>
<sequence>MPRRPRGGEPGGATPHTHRGSPHPRHRPRANRDRAPPRSRCAHPPPSSRLRSSRGDPHRPAERLPTTGWAGTTAATQPVGVSRGTGTGPPTRLRGPRRFPRRPRPGVRRRGGWPSGGR</sequence>
<accession>A0A6I6FQX7</accession>
<feature type="compositionally biased region" description="Basic residues" evidence="1">
    <location>
        <begin position="94"/>
        <end position="111"/>
    </location>
</feature>
<dbReference type="EMBL" id="CP034279">
    <property type="protein sequence ID" value="QGV80008.1"/>
    <property type="molecule type" value="Genomic_DNA"/>
</dbReference>
<dbReference type="AlphaFoldDB" id="A0A6I6FQX7"/>
<gene>
    <name evidence="2" type="ORF">EIZ62_18540</name>
</gene>
<name>A0A6I6FQX7_9ACTN</name>
<reference evidence="2 3" key="1">
    <citation type="submission" date="2018-12" db="EMBL/GenBank/DDBJ databases">
        <title>Complete genome sequence of Streptomyces ficellus NRRL8067, the producer of ficellomycin, feldamycin and nojirimycin.</title>
        <authorList>
            <person name="Zhang H."/>
            <person name="Yue R."/>
            <person name="Liu Y."/>
            <person name="Li M."/>
            <person name="Mu H."/>
            <person name="Zhang J."/>
        </authorList>
    </citation>
    <scope>NUCLEOTIDE SEQUENCE [LARGE SCALE GENOMIC DNA]</scope>
    <source>
        <strain evidence="2 3">NRRL 8067</strain>
    </source>
</reference>
<feature type="compositionally biased region" description="Basic and acidic residues" evidence="1">
    <location>
        <begin position="53"/>
        <end position="62"/>
    </location>
</feature>
<feature type="compositionally biased region" description="Basic residues" evidence="1">
    <location>
        <begin position="16"/>
        <end position="29"/>
    </location>
</feature>
<evidence type="ECO:0000256" key="1">
    <source>
        <dbReference type="SAM" id="MobiDB-lite"/>
    </source>
</evidence>
<evidence type="ECO:0000313" key="3">
    <source>
        <dbReference type="Proteomes" id="UP000422572"/>
    </source>
</evidence>